<evidence type="ECO:0000256" key="3">
    <source>
        <dbReference type="ARBA" id="ARBA00023125"/>
    </source>
</evidence>
<dbReference type="PANTHER" id="PTHR11945">
    <property type="entry name" value="MADS BOX PROTEIN"/>
    <property type="match status" value="1"/>
</dbReference>
<dbReference type="PROSITE" id="PS50066">
    <property type="entry name" value="MADS_BOX_2"/>
    <property type="match status" value="1"/>
</dbReference>
<dbReference type="GO" id="GO:0005634">
    <property type="term" value="C:nucleus"/>
    <property type="evidence" value="ECO:0007669"/>
    <property type="project" value="UniProtKB-SubCell"/>
</dbReference>
<keyword evidence="5" id="KW-0539">Nucleus</keyword>
<comment type="subcellular location">
    <subcellularLocation>
        <location evidence="1">Nucleus</location>
    </subcellularLocation>
</comment>
<reference evidence="8" key="1">
    <citation type="submission" date="2020-07" db="EMBL/GenBank/DDBJ databases">
        <authorList>
            <person name="Lin J."/>
        </authorList>
    </citation>
    <scope>NUCLEOTIDE SEQUENCE</scope>
</reference>
<dbReference type="AlphaFoldDB" id="A0A6V7QE59"/>
<dbReference type="SUPFAM" id="SSF55455">
    <property type="entry name" value="SRF-like"/>
    <property type="match status" value="1"/>
</dbReference>
<dbReference type="SMART" id="SM00432">
    <property type="entry name" value="MADS"/>
    <property type="match status" value="1"/>
</dbReference>
<feature type="coiled-coil region" evidence="6">
    <location>
        <begin position="96"/>
        <end position="167"/>
    </location>
</feature>
<dbReference type="GO" id="GO:0000978">
    <property type="term" value="F:RNA polymerase II cis-regulatory region sequence-specific DNA binding"/>
    <property type="evidence" value="ECO:0007669"/>
    <property type="project" value="TreeGrafter"/>
</dbReference>
<keyword evidence="2" id="KW-0805">Transcription regulation</keyword>
<dbReference type="PRINTS" id="PR00404">
    <property type="entry name" value="MADSDOMAIN"/>
</dbReference>
<dbReference type="FunFam" id="3.40.1810.10:FF:000006">
    <property type="entry name" value="Agamous-like MADS-box protein AGL62"/>
    <property type="match status" value="1"/>
</dbReference>
<evidence type="ECO:0000256" key="2">
    <source>
        <dbReference type="ARBA" id="ARBA00023015"/>
    </source>
</evidence>
<keyword evidence="4" id="KW-0804">Transcription</keyword>
<evidence type="ECO:0000256" key="1">
    <source>
        <dbReference type="ARBA" id="ARBA00004123"/>
    </source>
</evidence>
<dbReference type="GO" id="GO:0046983">
    <property type="term" value="F:protein dimerization activity"/>
    <property type="evidence" value="ECO:0007669"/>
    <property type="project" value="InterPro"/>
</dbReference>
<dbReference type="PANTHER" id="PTHR11945:SF776">
    <property type="entry name" value="AGAMOUS-LIKE 50-RELATED"/>
    <property type="match status" value="1"/>
</dbReference>
<evidence type="ECO:0000256" key="5">
    <source>
        <dbReference type="ARBA" id="ARBA00023242"/>
    </source>
</evidence>
<keyword evidence="6" id="KW-0175">Coiled coil</keyword>
<gene>
    <name evidence="8" type="ORF">CB5_LOCUS24633</name>
</gene>
<accession>A0A6V7QE59</accession>
<name>A0A6V7QE59_ANACO</name>
<organism evidence="8">
    <name type="scientific">Ananas comosus var. bracteatus</name>
    <name type="common">red pineapple</name>
    <dbReference type="NCBI Taxonomy" id="296719"/>
    <lineage>
        <taxon>Eukaryota</taxon>
        <taxon>Viridiplantae</taxon>
        <taxon>Streptophyta</taxon>
        <taxon>Embryophyta</taxon>
        <taxon>Tracheophyta</taxon>
        <taxon>Spermatophyta</taxon>
        <taxon>Magnoliopsida</taxon>
        <taxon>Liliopsida</taxon>
        <taxon>Poales</taxon>
        <taxon>Bromeliaceae</taxon>
        <taxon>Bromelioideae</taxon>
        <taxon>Ananas</taxon>
    </lineage>
</organism>
<feature type="domain" description="MADS-box" evidence="7">
    <location>
        <begin position="9"/>
        <end position="69"/>
    </location>
</feature>
<evidence type="ECO:0000256" key="6">
    <source>
        <dbReference type="SAM" id="Coils"/>
    </source>
</evidence>
<protein>
    <recommendedName>
        <fullName evidence="7">MADS-box domain-containing protein</fullName>
    </recommendedName>
</protein>
<dbReference type="InterPro" id="IPR002100">
    <property type="entry name" value="TF_MADSbox"/>
</dbReference>
<dbReference type="EMBL" id="LR862135">
    <property type="protein sequence ID" value="CAD1841422.1"/>
    <property type="molecule type" value="Genomic_DNA"/>
</dbReference>
<dbReference type="Pfam" id="PF00319">
    <property type="entry name" value="SRF-TF"/>
    <property type="match status" value="1"/>
</dbReference>
<dbReference type="Gene3D" id="3.40.1810.10">
    <property type="entry name" value="Transcription factor, MADS-box"/>
    <property type="match status" value="1"/>
</dbReference>
<proteinExistence type="predicted"/>
<dbReference type="GO" id="GO:0000981">
    <property type="term" value="F:DNA-binding transcription factor activity, RNA polymerase II-specific"/>
    <property type="evidence" value="ECO:0007669"/>
    <property type="project" value="TreeGrafter"/>
</dbReference>
<sequence>MSSKGKASKGKQRIELKKIENENARYASFTKRRTGLFTKACDLATLCGPDIAVLVFSPVGKCYSFGSPSVDEVVYRYMSGSPPSSAGTRSGPTNEVQKLNQELMELSKKLEASAAQRAVLQERLRVAAQAGECKWLENVERLGLEELRRLKESLGQLKSQADKRMNELLRGGGPSSSTTVSSRTALTVTPENMANPFEPITLWPDDSSGRALAQPASDRTMIFDKLYSSHLFSRCLFFFLFGKSNL</sequence>
<dbReference type="InterPro" id="IPR036879">
    <property type="entry name" value="TF_MADSbox_sf"/>
</dbReference>
<evidence type="ECO:0000313" key="8">
    <source>
        <dbReference type="EMBL" id="CAD1841422.1"/>
    </source>
</evidence>
<keyword evidence="3" id="KW-0238">DNA-binding</keyword>
<evidence type="ECO:0000256" key="4">
    <source>
        <dbReference type="ARBA" id="ARBA00023163"/>
    </source>
</evidence>
<evidence type="ECO:0000259" key="7">
    <source>
        <dbReference type="PROSITE" id="PS50066"/>
    </source>
</evidence>